<gene>
    <name evidence="1" type="ORF">XpruCFBP8353_01290</name>
    <name evidence="2" type="ORF">XpruCFBP8354_01290</name>
</gene>
<evidence type="ECO:0000313" key="3">
    <source>
        <dbReference type="Proteomes" id="UP000233720"/>
    </source>
</evidence>
<protein>
    <submittedName>
        <fullName evidence="1">Uncharacterized protein</fullName>
    </submittedName>
</protein>
<name>A0A2N3RMS7_9XANT</name>
<dbReference type="EMBL" id="PHKV01000001">
    <property type="protein sequence ID" value="PKV13784.1"/>
    <property type="molecule type" value="Genomic_DNA"/>
</dbReference>
<evidence type="ECO:0000313" key="4">
    <source>
        <dbReference type="Proteomes" id="UP000233748"/>
    </source>
</evidence>
<dbReference type="Proteomes" id="UP000233720">
    <property type="component" value="Unassembled WGS sequence"/>
</dbReference>
<evidence type="ECO:0000313" key="1">
    <source>
        <dbReference type="EMBL" id="PKV13784.1"/>
    </source>
</evidence>
<dbReference type="OrthoDB" id="6008539at2"/>
<dbReference type="AlphaFoldDB" id="A0A2N3RMS7"/>
<dbReference type="Proteomes" id="UP000233748">
    <property type="component" value="Unassembled WGS sequence"/>
</dbReference>
<comment type="caution">
    <text evidence="1">The sequence shown here is derived from an EMBL/GenBank/DDBJ whole genome shotgun (WGS) entry which is preliminary data.</text>
</comment>
<proteinExistence type="predicted"/>
<sequence length="72" mass="7881">MRTGQLDWPLPAHRRGTLGGMDAATEPTGTYLWRVLRWWAGKGLAAKPQVSCSAPTLSQCLIAPRDAFISRS</sequence>
<organism evidence="1 3">
    <name type="scientific">Xanthomonas prunicola</name>
    <dbReference type="NCBI Taxonomy" id="2053930"/>
    <lineage>
        <taxon>Bacteria</taxon>
        <taxon>Pseudomonadati</taxon>
        <taxon>Pseudomonadota</taxon>
        <taxon>Gammaproteobacteria</taxon>
        <taxon>Lysobacterales</taxon>
        <taxon>Lysobacteraceae</taxon>
        <taxon>Xanthomonas</taxon>
    </lineage>
</organism>
<evidence type="ECO:0000313" key="2">
    <source>
        <dbReference type="EMBL" id="PKV18063.1"/>
    </source>
</evidence>
<accession>A0A2N3RMS7</accession>
<dbReference type="EMBL" id="PHKW01000001">
    <property type="protein sequence ID" value="PKV18063.1"/>
    <property type="molecule type" value="Genomic_DNA"/>
</dbReference>
<reference evidence="3 4" key="1">
    <citation type="submission" date="2017-11" db="EMBL/GenBank/DDBJ databases">
        <title>Xanthomonas prunicola sp. nov., a novel pathogen that affects nectarine (Prunus persica var. nectarine) trees.</title>
        <authorList>
            <person name="Lopez M."/>
            <person name="Lopez-Soriano P."/>
            <person name="Garita-Cambronero J."/>
            <person name="Beltran C."/>
            <person name="Taghouti G."/>
            <person name="Portier P."/>
            <person name="Cubero J."/>
            <person name="Fischer-Le Saux M."/>
            <person name="Marco-Noales E."/>
        </authorList>
    </citation>
    <scope>NUCLEOTIDE SEQUENCE [LARGE SCALE GENOMIC DNA]</scope>
    <source>
        <strain evidence="1 3">CFBP8353</strain>
        <strain evidence="2 4">CFBP8354</strain>
    </source>
</reference>
<keyword evidence="4" id="KW-1185">Reference proteome</keyword>